<keyword evidence="20" id="KW-1185">Reference proteome</keyword>
<keyword evidence="8 16" id="KW-0862">Zinc</keyword>
<dbReference type="NCBIfam" id="NF010551">
    <property type="entry name" value="PRK13945.1"/>
    <property type="match status" value="1"/>
</dbReference>
<evidence type="ECO:0000256" key="3">
    <source>
        <dbReference type="ARBA" id="ARBA00011245"/>
    </source>
</evidence>
<evidence type="ECO:0000256" key="8">
    <source>
        <dbReference type="ARBA" id="ARBA00022833"/>
    </source>
</evidence>
<comment type="subunit">
    <text evidence="3 16">Monomer.</text>
</comment>
<dbReference type="EC" id="3.2.2.23" evidence="16"/>
<dbReference type="NCBIfam" id="TIGR00577">
    <property type="entry name" value="fpg"/>
    <property type="match status" value="1"/>
</dbReference>
<dbReference type="GO" id="GO:0140078">
    <property type="term" value="F:class I DNA-(apurinic or apyrimidinic site) endonuclease activity"/>
    <property type="evidence" value="ECO:0007669"/>
    <property type="project" value="UniProtKB-EC"/>
</dbReference>
<dbReference type="InterPro" id="IPR015886">
    <property type="entry name" value="H2TH_FPG"/>
</dbReference>
<dbReference type="GO" id="GO:0003684">
    <property type="term" value="F:damaged DNA binding"/>
    <property type="evidence" value="ECO:0007669"/>
    <property type="project" value="InterPro"/>
</dbReference>
<evidence type="ECO:0000256" key="4">
    <source>
        <dbReference type="ARBA" id="ARBA00022723"/>
    </source>
</evidence>
<dbReference type="InterPro" id="IPR035937">
    <property type="entry name" value="FPG_N"/>
</dbReference>
<dbReference type="EMBL" id="JAZBJZ010000001">
    <property type="protein sequence ID" value="MEE3715138.1"/>
    <property type="molecule type" value="Genomic_DNA"/>
</dbReference>
<keyword evidence="6 16" id="KW-0863">Zinc-finger</keyword>
<evidence type="ECO:0000256" key="6">
    <source>
        <dbReference type="ARBA" id="ARBA00022771"/>
    </source>
</evidence>
<evidence type="ECO:0000256" key="13">
    <source>
        <dbReference type="ARBA" id="ARBA00023295"/>
    </source>
</evidence>
<comment type="caution">
    <text evidence="19">The sequence shown here is derived from an EMBL/GenBank/DDBJ whole genome shotgun (WGS) entry which is preliminary data.</text>
</comment>
<comment type="cofactor">
    <cofactor evidence="16">
        <name>Zn(2+)</name>
        <dbReference type="ChEBI" id="CHEBI:29105"/>
    </cofactor>
    <text evidence="16">Binds 1 zinc ion per subunit.</text>
</comment>
<dbReference type="PANTHER" id="PTHR22993">
    <property type="entry name" value="FORMAMIDOPYRIMIDINE-DNA GLYCOSYLASE"/>
    <property type="match status" value="1"/>
</dbReference>
<evidence type="ECO:0000259" key="17">
    <source>
        <dbReference type="PROSITE" id="PS51066"/>
    </source>
</evidence>
<keyword evidence="7 16" id="KW-0378">Hydrolase</keyword>
<evidence type="ECO:0000313" key="20">
    <source>
        <dbReference type="Proteomes" id="UP001333818"/>
    </source>
</evidence>
<keyword evidence="13 16" id="KW-0326">Glycosidase</keyword>
<feature type="binding site" evidence="16">
    <location>
        <position position="113"/>
    </location>
    <ligand>
        <name>DNA</name>
        <dbReference type="ChEBI" id="CHEBI:16991"/>
    </ligand>
</feature>
<dbReference type="NCBIfam" id="NF002211">
    <property type="entry name" value="PRK01103.1"/>
    <property type="match status" value="1"/>
</dbReference>
<feature type="domain" description="FPG-type" evidence="17">
    <location>
        <begin position="243"/>
        <end position="277"/>
    </location>
</feature>
<evidence type="ECO:0000313" key="19">
    <source>
        <dbReference type="EMBL" id="MEE3715138.1"/>
    </source>
</evidence>
<dbReference type="GO" id="GO:0006284">
    <property type="term" value="P:base-excision repair"/>
    <property type="evidence" value="ECO:0007669"/>
    <property type="project" value="InterPro"/>
</dbReference>
<dbReference type="InterPro" id="IPR010663">
    <property type="entry name" value="Znf_FPG/IleRS"/>
</dbReference>
<feature type="active site" description="Proton donor; for delta-elimination activity" evidence="16">
    <location>
        <position position="267"/>
    </location>
</feature>
<feature type="domain" description="Formamidopyrimidine-DNA glycosylase catalytic" evidence="18">
    <location>
        <begin position="2"/>
        <end position="116"/>
    </location>
</feature>
<feature type="binding site" evidence="16">
    <location>
        <position position="94"/>
    </location>
    <ligand>
        <name>DNA</name>
        <dbReference type="ChEBI" id="CHEBI:16991"/>
    </ligand>
</feature>
<dbReference type="SMART" id="SM00898">
    <property type="entry name" value="Fapy_DNA_glyco"/>
    <property type="match status" value="1"/>
</dbReference>
<comment type="catalytic activity">
    <reaction evidence="1 16">
        <text>Hydrolysis of DNA containing ring-opened 7-methylguanine residues, releasing 2,6-diamino-4-hydroxy-5-(N-methyl)formamidopyrimidine.</text>
        <dbReference type="EC" id="3.2.2.23"/>
    </reaction>
</comment>
<evidence type="ECO:0000256" key="10">
    <source>
        <dbReference type="ARBA" id="ARBA00023204"/>
    </source>
</evidence>
<keyword evidence="4 16" id="KW-0479">Metal-binding</keyword>
<keyword evidence="9 16" id="KW-0238">DNA-binding</keyword>
<evidence type="ECO:0000256" key="11">
    <source>
        <dbReference type="ARBA" id="ARBA00023239"/>
    </source>
</evidence>
<dbReference type="InterPro" id="IPR020629">
    <property type="entry name" value="FPG_Glyclase"/>
</dbReference>
<proteinExistence type="inferred from homology"/>
<keyword evidence="5 16" id="KW-0227">DNA damage</keyword>
<dbReference type="InterPro" id="IPR012319">
    <property type="entry name" value="FPG_cat"/>
</dbReference>
<dbReference type="PROSITE" id="PS51066">
    <property type="entry name" value="ZF_FPG_2"/>
    <property type="match status" value="1"/>
</dbReference>
<dbReference type="InterPro" id="IPR000214">
    <property type="entry name" value="Znf_DNA_glyclase/AP_lyase"/>
</dbReference>
<dbReference type="SUPFAM" id="SSF57716">
    <property type="entry name" value="Glucocorticoid receptor-like (DNA-binding domain)"/>
    <property type="match status" value="1"/>
</dbReference>
<evidence type="ECO:0000256" key="2">
    <source>
        <dbReference type="ARBA" id="ARBA00009409"/>
    </source>
</evidence>
<dbReference type="EC" id="4.2.99.18" evidence="16"/>
<evidence type="ECO:0000256" key="16">
    <source>
        <dbReference type="HAMAP-Rule" id="MF_00103"/>
    </source>
</evidence>
<dbReference type="SUPFAM" id="SSF46946">
    <property type="entry name" value="S13-like H2TH domain"/>
    <property type="match status" value="1"/>
</dbReference>
<feature type="active site" description="Proton donor" evidence="16">
    <location>
        <position position="3"/>
    </location>
</feature>
<keyword evidence="11 16" id="KW-0456">Lyase</keyword>
<keyword evidence="12 16" id="KW-0511">Multifunctional enzyme</keyword>
<feature type="active site" description="Schiff-base intermediate with DNA" evidence="16">
    <location>
        <position position="2"/>
    </location>
</feature>
<dbReference type="GO" id="GO:0008270">
    <property type="term" value="F:zinc ion binding"/>
    <property type="evidence" value="ECO:0007669"/>
    <property type="project" value="UniProtKB-UniRule"/>
</dbReference>
<feature type="active site" description="Proton donor; for beta-elimination activity" evidence="16">
    <location>
        <position position="60"/>
    </location>
</feature>
<name>A0AAW9PXG7_9CYAN</name>
<comment type="catalytic activity">
    <reaction evidence="14 16">
        <text>2'-deoxyribonucleotide-(2'-deoxyribose 5'-phosphate)-2'-deoxyribonucleotide-DNA = a 3'-end 2'-deoxyribonucleotide-(2,3-dehydro-2,3-deoxyribose 5'-phosphate)-DNA + a 5'-end 5'-phospho-2'-deoxyribonucleoside-DNA + H(+)</text>
        <dbReference type="Rhea" id="RHEA:66592"/>
        <dbReference type="Rhea" id="RHEA-COMP:13180"/>
        <dbReference type="Rhea" id="RHEA-COMP:16897"/>
        <dbReference type="Rhea" id="RHEA-COMP:17067"/>
        <dbReference type="ChEBI" id="CHEBI:15378"/>
        <dbReference type="ChEBI" id="CHEBI:136412"/>
        <dbReference type="ChEBI" id="CHEBI:157695"/>
        <dbReference type="ChEBI" id="CHEBI:167181"/>
        <dbReference type="EC" id="4.2.99.18"/>
    </reaction>
</comment>
<dbReference type="Proteomes" id="UP001333818">
    <property type="component" value="Unassembled WGS sequence"/>
</dbReference>
<dbReference type="SMART" id="SM01232">
    <property type="entry name" value="H2TH"/>
    <property type="match status" value="1"/>
</dbReference>
<feature type="binding site" evidence="16">
    <location>
        <position position="158"/>
    </location>
    <ligand>
        <name>DNA</name>
        <dbReference type="ChEBI" id="CHEBI:16991"/>
    </ligand>
</feature>
<dbReference type="Gene3D" id="3.20.190.10">
    <property type="entry name" value="MutM-like, N-terminal"/>
    <property type="match status" value="1"/>
</dbReference>
<dbReference type="InterPro" id="IPR010979">
    <property type="entry name" value="Ribosomal_uS13-like_H2TH"/>
</dbReference>
<evidence type="ECO:0000256" key="15">
    <source>
        <dbReference type="ARBA" id="ARBA00060177"/>
    </source>
</evidence>
<evidence type="ECO:0000256" key="12">
    <source>
        <dbReference type="ARBA" id="ARBA00023268"/>
    </source>
</evidence>
<dbReference type="PROSITE" id="PS51068">
    <property type="entry name" value="FPG_CAT"/>
    <property type="match status" value="1"/>
</dbReference>
<dbReference type="GO" id="GO:0034039">
    <property type="term" value="F:8-oxo-7,8-dihydroguanine DNA N-glycosylase activity"/>
    <property type="evidence" value="ECO:0007669"/>
    <property type="project" value="TreeGrafter"/>
</dbReference>
<evidence type="ECO:0000256" key="9">
    <source>
        <dbReference type="ARBA" id="ARBA00023125"/>
    </source>
</evidence>
<evidence type="ECO:0000259" key="18">
    <source>
        <dbReference type="PROSITE" id="PS51068"/>
    </source>
</evidence>
<dbReference type="RefSeq" id="WP_330481560.1">
    <property type="nucleotide sequence ID" value="NZ_JAZBJZ010000001.1"/>
</dbReference>
<evidence type="ECO:0000256" key="1">
    <source>
        <dbReference type="ARBA" id="ARBA00001668"/>
    </source>
</evidence>
<accession>A0AAW9PXG7</accession>
<sequence>MPELPEVETVRLGLNQNTLGRQIRGGEVLLPRTVAYPNLPTDFLSALAEAAFVEWHRRGKYLLGELSNQSWLGVHLRMTGSLRWCDATTEVHKHTRVRLFFDGEKELRFDDQRTFGQMWWVPQDTALETIITGLQNLGIEPFDPQFTPEYLAQRLQGRDRPIKNALLDQAIVAGIGNIYADECLFLSKIHPRQPASSLNEANLIALHQAIIQVLRAGIAKGGTTFSDFRDLGGDKGNYIDTAWVFRRTGQPCRVCQTAIERIKLAGRSSHFCPQCQPLLAATT</sequence>
<gene>
    <name evidence="16" type="primary">mutM</name>
    <name evidence="16" type="synonym">fpg</name>
    <name evidence="19" type="ORF">V2H45_00100</name>
</gene>
<protein>
    <recommendedName>
        <fullName evidence="16">Formamidopyrimidine-DNA glycosylase</fullName>
        <shortName evidence="16">Fapy-DNA glycosylase</shortName>
        <ecNumber evidence="16">3.2.2.23</ecNumber>
    </recommendedName>
    <alternativeName>
        <fullName evidence="16">DNA-(apurinic or apyrimidinic site) lyase MutM</fullName>
        <shortName evidence="16">AP lyase MutM</shortName>
        <ecNumber evidence="16">4.2.99.18</ecNumber>
    </alternativeName>
</protein>
<dbReference type="Pfam" id="PF06831">
    <property type="entry name" value="H2TH"/>
    <property type="match status" value="1"/>
</dbReference>
<dbReference type="SUPFAM" id="SSF81624">
    <property type="entry name" value="N-terminal domain of MutM-like DNA repair proteins"/>
    <property type="match status" value="1"/>
</dbReference>
<comment type="similarity">
    <text evidence="2 16">Belongs to the FPG family.</text>
</comment>
<organism evidence="19 20">
    <name type="scientific">Tumidithrix elongata BACA0141</name>
    <dbReference type="NCBI Taxonomy" id="2716417"/>
    <lineage>
        <taxon>Bacteria</taxon>
        <taxon>Bacillati</taxon>
        <taxon>Cyanobacteriota</taxon>
        <taxon>Cyanophyceae</taxon>
        <taxon>Pseudanabaenales</taxon>
        <taxon>Pseudanabaenaceae</taxon>
        <taxon>Tumidithrix</taxon>
        <taxon>Tumidithrix elongata</taxon>
    </lineage>
</organism>
<dbReference type="PANTHER" id="PTHR22993:SF9">
    <property type="entry name" value="FORMAMIDOPYRIMIDINE-DNA GLYCOSYLASE"/>
    <property type="match status" value="1"/>
</dbReference>
<reference evidence="19" key="1">
    <citation type="submission" date="2024-01" db="EMBL/GenBank/DDBJ databases">
        <title>Bank of Algae and Cyanobacteria of the Azores (BACA) strain genomes.</title>
        <authorList>
            <person name="Luz R."/>
            <person name="Cordeiro R."/>
            <person name="Fonseca A."/>
            <person name="Goncalves V."/>
        </authorList>
    </citation>
    <scope>NUCLEOTIDE SEQUENCE</scope>
    <source>
        <strain evidence="19">BACA0141</strain>
    </source>
</reference>
<comment type="function">
    <text evidence="16">Involved in base excision repair of DNA damaged by oxidation or by mutagenic agents. Acts as DNA glycosylase that recognizes and removes damaged bases. Has a preference for oxidized purines, such as 7,8-dihydro-8-oxoguanine (8-oxoG). Has AP (apurinic/apyrimidinic) lyase activity and introduces nicks in the DNA strand. Cleaves the DNA backbone by beta-delta elimination to generate a single-strand break at the site of the removed base with both 3'- and 5'-phosphates.</text>
</comment>
<dbReference type="AlphaFoldDB" id="A0AAW9PXG7"/>
<dbReference type="Pfam" id="PF06827">
    <property type="entry name" value="zf-FPG_IleRS"/>
    <property type="match status" value="1"/>
</dbReference>
<dbReference type="FunFam" id="1.10.8.50:FF:000003">
    <property type="entry name" value="Formamidopyrimidine-DNA glycosylase"/>
    <property type="match status" value="1"/>
</dbReference>
<evidence type="ECO:0000256" key="5">
    <source>
        <dbReference type="ARBA" id="ARBA00022763"/>
    </source>
</evidence>
<dbReference type="HAMAP" id="MF_00103">
    <property type="entry name" value="Fapy_DNA_glycosyl"/>
    <property type="match status" value="1"/>
</dbReference>
<comment type="function">
    <text evidence="15">Involved in base excision repair of DNA damaged by oxidation or by mutagenic agents. Acts as a DNA glycosylase that recognizes and removes damaged bases. Has a preference for oxidized purines, such as 7,8-dihydro-8-oxoguanine (8-oxoG). Has AP (apurinic/apyrimidinic) lyase activity and introduces nicks in the DNA strand. Cleaves the DNA backbone by beta-delta elimination to generate a single-strand break at the site of the removed base with both 3'- and 5'-phosphates.</text>
</comment>
<evidence type="ECO:0000256" key="14">
    <source>
        <dbReference type="ARBA" id="ARBA00044632"/>
    </source>
</evidence>
<keyword evidence="10 16" id="KW-0234">DNA repair</keyword>
<dbReference type="Gene3D" id="1.10.8.50">
    <property type="match status" value="1"/>
</dbReference>
<dbReference type="GO" id="GO:0003690">
    <property type="term" value="F:double-stranded DNA binding"/>
    <property type="evidence" value="ECO:0007669"/>
    <property type="project" value="UniProtKB-ARBA"/>
</dbReference>
<dbReference type="Pfam" id="PF01149">
    <property type="entry name" value="Fapy_DNA_glyco"/>
    <property type="match status" value="1"/>
</dbReference>
<evidence type="ECO:0000256" key="7">
    <source>
        <dbReference type="ARBA" id="ARBA00022801"/>
    </source>
</evidence>
<dbReference type="CDD" id="cd08966">
    <property type="entry name" value="EcFpg-like_N"/>
    <property type="match status" value="1"/>
</dbReference>